<organism evidence="3">
    <name type="scientific">Oppiella nova</name>
    <dbReference type="NCBI Taxonomy" id="334625"/>
    <lineage>
        <taxon>Eukaryota</taxon>
        <taxon>Metazoa</taxon>
        <taxon>Ecdysozoa</taxon>
        <taxon>Arthropoda</taxon>
        <taxon>Chelicerata</taxon>
        <taxon>Arachnida</taxon>
        <taxon>Acari</taxon>
        <taxon>Acariformes</taxon>
        <taxon>Sarcoptiformes</taxon>
        <taxon>Oribatida</taxon>
        <taxon>Brachypylina</taxon>
        <taxon>Oppioidea</taxon>
        <taxon>Oppiidae</taxon>
        <taxon>Oppiella</taxon>
    </lineage>
</organism>
<feature type="compositionally biased region" description="Polar residues" evidence="1">
    <location>
        <begin position="68"/>
        <end position="80"/>
    </location>
</feature>
<dbReference type="Proteomes" id="UP000728032">
    <property type="component" value="Unassembled WGS sequence"/>
</dbReference>
<keyword evidence="2" id="KW-0812">Transmembrane</keyword>
<feature type="transmembrane region" description="Helical" evidence="2">
    <location>
        <begin position="12"/>
        <end position="30"/>
    </location>
</feature>
<keyword evidence="4" id="KW-1185">Reference proteome</keyword>
<accession>A0A7R9QT37</accession>
<dbReference type="AlphaFoldDB" id="A0A7R9QT37"/>
<keyword evidence="2" id="KW-1133">Transmembrane helix</keyword>
<sequence length="80" mass="9044">MTASEPSVTLSMFYNGFSRIAFISAFAWVLNECLNKRGVFEAPFINLSKRISIVDVKQNDPETKPKTKVNNVTSSMLREK</sequence>
<evidence type="ECO:0000256" key="1">
    <source>
        <dbReference type="SAM" id="MobiDB-lite"/>
    </source>
</evidence>
<keyword evidence="2" id="KW-0472">Membrane</keyword>
<feature type="region of interest" description="Disordered" evidence="1">
    <location>
        <begin position="60"/>
        <end position="80"/>
    </location>
</feature>
<protein>
    <submittedName>
        <fullName evidence="3">Uncharacterized protein</fullName>
    </submittedName>
</protein>
<reference evidence="3" key="1">
    <citation type="submission" date="2020-11" db="EMBL/GenBank/DDBJ databases">
        <authorList>
            <person name="Tran Van P."/>
        </authorList>
    </citation>
    <scope>NUCLEOTIDE SEQUENCE</scope>
</reference>
<evidence type="ECO:0000313" key="4">
    <source>
        <dbReference type="Proteomes" id="UP000728032"/>
    </source>
</evidence>
<evidence type="ECO:0000256" key="2">
    <source>
        <dbReference type="SAM" id="Phobius"/>
    </source>
</evidence>
<dbReference type="EMBL" id="CAJPVJ010009996">
    <property type="protein sequence ID" value="CAG2172946.1"/>
    <property type="molecule type" value="Genomic_DNA"/>
</dbReference>
<evidence type="ECO:0000313" key="3">
    <source>
        <dbReference type="EMBL" id="CAD7655759.1"/>
    </source>
</evidence>
<gene>
    <name evidence="3" type="ORF">ONB1V03_LOCUS12402</name>
</gene>
<proteinExistence type="predicted"/>
<name>A0A7R9QT37_9ACAR</name>
<dbReference type="EMBL" id="OC924821">
    <property type="protein sequence ID" value="CAD7655759.1"/>
    <property type="molecule type" value="Genomic_DNA"/>
</dbReference>